<gene>
    <name evidence="2" type="ORF">GCM10011489_36650</name>
</gene>
<dbReference type="Pfam" id="PF06094">
    <property type="entry name" value="GGACT"/>
    <property type="match status" value="1"/>
</dbReference>
<dbReference type="InterPro" id="IPR036568">
    <property type="entry name" value="GGCT-like_sf"/>
</dbReference>
<reference evidence="2" key="2">
    <citation type="submission" date="2020-09" db="EMBL/GenBank/DDBJ databases">
        <authorList>
            <person name="Sun Q."/>
            <person name="Zhou Y."/>
        </authorList>
    </citation>
    <scope>NUCLEOTIDE SEQUENCE</scope>
    <source>
        <strain evidence="2">CGMCC 1.12827</strain>
    </source>
</reference>
<dbReference type="Gene3D" id="3.10.490.10">
    <property type="entry name" value="Gamma-glutamyl cyclotransferase-like"/>
    <property type="match status" value="1"/>
</dbReference>
<protein>
    <recommendedName>
        <fullName evidence="1">Gamma-glutamylcyclotransferase AIG2-like domain-containing protein</fullName>
    </recommendedName>
</protein>
<evidence type="ECO:0000313" key="2">
    <source>
        <dbReference type="EMBL" id="GGB45931.1"/>
    </source>
</evidence>
<comment type="caution">
    <text evidence="2">The sequence shown here is derived from an EMBL/GenBank/DDBJ whole genome shotgun (WGS) entry which is preliminary data.</text>
</comment>
<keyword evidence="3" id="KW-1185">Reference proteome</keyword>
<dbReference type="AlphaFoldDB" id="A0A916THN5"/>
<sequence length="121" mass="13192">MHSVFSYGTLRLPAVQIRLFGRLVDAVEDSLPGFRLGEVLITDPEVIEASGTDRHPLLVRATSADSVAGLCLFLSDDDLAAADDYEVDDYRRVEVALGSGRRAWVYASAREADELVTGPPR</sequence>
<feature type="domain" description="Gamma-glutamylcyclotransferase AIG2-like" evidence="1">
    <location>
        <begin position="4"/>
        <end position="110"/>
    </location>
</feature>
<dbReference type="InterPro" id="IPR009288">
    <property type="entry name" value="AIG2-like_dom"/>
</dbReference>
<dbReference type="InterPro" id="IPR013024">
    <property type="entry name" value="GGCT-like"/>
</dbReference>
<accession>A0A916THN5</accession>
<name>A0A916THN5_9ACTN</name>
<dbReference type="EMBL" id="BMGC01000046">
    <property type="protein sequence ID" value="GGB45931.1"/>
    <property type="molecule type" value="Genomic_DNA"/>
</dbReference>
<dbReference type="SUPFAM" id="SSF110857">
    <property type="entry name" value="Gamma-glutamyl cyclotransferase-like"/>
    <property type="match status" value="1"/>
</dbReference>
<organism evidence="2 3">
    <name type="scientific">Gordonia jinhuaensis</name>
    <dbReference type="NCBI Taxonomy" id="1517702"/>
    <lineage>
        <taxon>Bacteria</taxon>
        <taxon>Bacillati</taxon>
        <taxon>Actinomycetota</taxon>
        <taxon>Actinomycetes</taxon>
        <taxon>Mycobacteriales</taxon>
        <taxon>Gordoniaceae</taxon>
        <taxon>Gordonia</taxon>
    </lineage>
</organism>
<evidence type="ECO:0000259" key="1">
    <source>
        <dbReference type="Pfam" id="PF06094"/>
    </source>
</evidence>
<reference evidence="2" key="1">
    <citation type="journal article" date="2014" name="Int. J. Syst. Evol. Microbiol.">
        <title>Complete genome sequence of Corynebacterium casei LMG S-19264T (=DSM 44701T), isolated from a smear-ripened cheese.</title>
        <authorList>
            <consortium name="US DOE Joint Genome Institute (JGI-PGF)"/>
            <person name="Walter F."/>
            <person name="Albersmeier A."/>
            <person name="Kalinowski J."/>
            <person name="Ruckert C."/>
        </authorList>
    </citation>
    <scope>NUCLEOTIDE SEQUENCE</scope>
    <source>
        <strain evidence="2">CGMCC 1.12827</strain>
    </source>
</reference>
<evidence type="ECO:0000313" key="3">
    <source>
        <dbReference type="Proteomes" id="UP000621454"/>
    </source>
</evidence>
<proteinExistence type="predicted"/>
<dbReference type="CDD" id="cd06661">
    <property type="entry name" value="GGCT_like"/>
    <property type="match status" value="1"/>
</dbReference>
<dbReference type="Proteomes" id="UP000621454">
    <property type="component" value="Unassembled WGS sequence"/>
</dbReference>
<dbReference type="RefSeq" id="WP_188588569.1">
    <property type="nucleotide sequence ID" value="NZ_BMGC01000046.1"/>
</dbReference>